<proteinExistence type="predicted"/>
<name>A0A9P5ZBT3_9AGAR</name>
<gene>
    <name evidence="1" type="ORF">BDN70DRAFT_928981</name>
</gene>
<dbReference type="EMBL" id="MU155151">
    <property type="protein sequence ID" value="KAF9483629.1"/>
    <property type="molecule type" value="Genomic_DNA"/>
</dbReference>
<accession>A0A9P5ZBT3</accession>
<dbReference type="AlphaFoldDB" id="A0A9P5ZBT3"/>
<dbReference type="Proteomes" id="UP000807469">
    <property type="component" value="Unassembled WGS sequence"/>
</dbReference>
<evidence type="ECO:0000313" key="2">
    <source>
        <dbReference type="Proteomes" id="UP000807469"/>
    </source>
</evidence>
<keyword evidence="2" id="KW-1185">Reference proteome</keyword>
<dbReference type="SUPFAM" id="SSF52047">
    <property type="entry name" value="RNI-like"/>
    <property type="match status" value="1"/>
</dbReference>
<reference evidence="1" key="1">
    <citation type="submission" date="2020-11" db="EMBL/GenBank/DDBJ databases">
        <authorList>
            <consortium name="DOE Joint Genome Institute"/>
            <person name="Ahrendt S."/>
            <person name="Riley R."/>
            <person name="Andreopoulos W."/>
            <person name="Labutti K."/>
            <person name="Pangilinan J."/>
            <person name="Ruiz-Duenas F.J."/>
            <person name="Barrasa J.M."/>
            <person name="Sanchez-Garcia M."/>
            <person name="Camarero S."/>
            <person name="Miyauchi S."/>
            <person name="Serrano A."/>
            <person name="Linde D."/>
            <person name="Babiker R."/>
            <person name="Drula E."/>
            <person name="Ayuso-Fernandez I."/>
            <person name="Pacheco R."/>
            <person name="Padilla G."/>
            <person name="Ferreira P."/>
            <person name="Barriuso J."/>
            <person name="Kellner H."/>
            <person name="Castanera R."/>
            <person name="Alfaro M."/>
            <person name="Ramirez L."/>
            <person name="Pisabarro A.G."/>
            <person name="Kuo A."/>
            <person name="Tritt A."/>
            <person name="Lipzen A."/>
            <person name="He G."/>
            <person name="Yan M."/>
            <person name="Ng V."/>
            <person name="Cullen D."/>
            <person name="Martin F."/>
            <person name="Rosso M.-N."/>
            <person name="Henrissat B."/>
            <person name="Hibbett D."/>
            <person name="Martinez A.T."/>
            <person name="Grigoriev I.V."/>
        </authorList>
    </citation>
    <scope>NUCLEOTIDE SEQUENCE</scope>
    <source>
        <strain evidence="1">CIRM-BRFM 674</strain>
    </source>
</reference>
<comment type="caution">
    <text evidence="1">The sequence shown here is derived from an EMBL/GenBank/DDBJ whole genome shotgun (WGS) entry which is preliminary data.</text>
</comment>
<dbReference type="InterPro" id="IPR032675">
    <property type="entry name" value="LRR_dom_sf"/>
</dbReference>
<protein>
    <submittedName>
        <fullName evidence="1">Uncharacterized protein</fullName>
    </submittedName>
</protein>
<dbReference type="OrthoDB" id="2269034at2759"/>
<dbReference type="Gene3D" id="3.80.10.10">
    <property type="entry name" value="Ribonuclease Inhibitor"/>
    <property type="match status" value="1"/>
</dbReference>
<evidence type="ECO:0000313" key="1">
    <source>
        <dbReference type="EMBL" id="KAF9483629.1"/>
    </source>
</evidence>
<sequence>MQTDLLEEWLARAKGRKLNIYLGEAKGNCGMKPPFSLMRLLMGCSEQWQGVHFDMSKPWWVIFTLTATVTNAAQPRPRIVPLPNLRSISIRVSELKRYSVHMLNLSLAPSLRSVGLFNLPEHVIDRVTDYFPCARITELTLTISSTELGDILCHFPRLQSLSLIDCAELRVRRSAIHETLRNLIIHCKDEWNWSLAFGKAVTFPALQRLEIVCSGHVDYSRIILSFIRRSQCHLTSLTIECYIPAEHDFINMLFSLDSLSELHIRNPKPLH</sequence>
<organism evidence="1 2">
    <name type="scientific">Pholiota conissans</name>
    <dbReference type="NCBI Taxonomy" id="109636"/>
    <lineage>
        <taxon>Eukaryota</taxon>
        <taxon>Fungi</taxon>
        <taxon>Dikarya</taxon>
        <taxon>Basidiomycota</taxon>
        <taxon>Agaricomycotina</taxon>
        <taxon>Agaricomycetes</taxon>
        <taxon>Agaricomycetidae</taxon>
        <taxon>Agaricales</taxon>
        <taxon>Agaricineae</taxon>
        <taxon>Strophariaceae</taxon>
        <taxon>Pholiota</taxon>
    </lineage>
</organism>